<gene>
    <name evidence="1" type="ORF">CRECT_1825</name>
</gene>
<dbReference type="Gene3D" id="3.10.620.30">
    <property type="match status" value="1"/>
</dbReference>
<sequence>MKFSIGAGKYKRAFLASVLFVFALFAGGEFIKASTYDKITKIYGENARKRVVALNELMVNLKNATEQEKLIKVNDFFNRLQWKDDKEVWGKKDYWATRMEFLGKGAGDCEDFVTAKYFTLKQLGVSAQKLYFTYVKALDYNQAHMVLSYYDSPKSIPLVLDNINPNIKIATQRKDLAPVYSFSGDSLFLSKQEGLGQAIPGGNKKQNPKWLNLVDRMKEDG</sequence>
<dbReference type="Pfam" id="PF06035">
    <property type="entry name" value="Peptidase_C93"/>
    <property type="match status" value="1"/>
</dbReference>
<evidence type="ECO:0000313" key="2">
    <source>
        <dbReference type="Proteomes" id="UP000502377"/>
    </source>
</evidence>
<organism evidence="1 2">
    <name type="scientific">Campylobacter rectus</name>
    <name type="common">Wolinella recta</name>
    <dbReference type="NCBI Taxonomy" id="203"/>
    <lineage>
        <taxon>Bacteria</taxon>
        <taxon>Pseudomonadati</taxon>
        <taxon>Campylobacterota</taxon>
        <taxon>Epsilonproteobacteria</taxon>
        <taxon>Campylobacterales</taxon>
        <taxon>Campylobacteraceae</taxon>
        <taxon>Campylobacter</taxon>
    </lineage>
</organism>
<evidence type="ECO:0000313" key="1">
    <source>
        <dbReference type="EMBL" id="QCD47445.1"/>
    </source>
</evidence>
<dbReference type="Proteomes" id="UP000502377">
    <property type="component" value="Chromosome"/>
</dbReference>
<name>A0A6G5QP05_CAMRE</name>
<dbReference type="PANTHER" id="PTHR39327">
    <property type="match status" value="1"/>
</dbReference>
<dbReference type="PANTHER" id="PTHR39327:SF1">
    <property type="entry name" value="BLR5470 PROTEIN"/>
    <property type="match status" value="1"/>
</dbReference>
<accession>A0A6G5QP05</accession>
<protein>
    <submittedName>
        <fullName evidence="1">Putative transglutaminase-like cysteine proteinase</fullName>
    </submittedName>
</protein>
<proteinExistence type="predicted"/>
<dbReference type="EMBL" id="CP012543">
    <property type="protein sequence ID" value="QCD47445.1"/>
    <property type="molecule type" value="Genomic_DNA"/>
</dbReference>
<dbReference type="RefSeq" id="WP_004318368.1">
    <property type="nucleotide sequence ID" value="NZ_CAUTXX010000066.1"/>
</dbReference>
<dbReference type="AlphaFoldDB" id="A0A6G5QP05"/>
<dbReference type="InterPro" id="IPR010319">
    <property type="entry name" value="Transglutaminase-like_Cys_pept"/>
</dbReference>
<reference evidence="1 2" key="1">
    <citation type="submission" date="2016-07" db="EMBL/GenBank/DDBJ databases">
        <title>Comparative genomics of the Campylobacter concisus group.</title>
        <authorList>
            <person name="Miller W.G."/>
            <person name="Yee E."/>
            <person name="Chapman M.H."/>
            <person name="Huynh S."/>
            <person name="Bono J.L."/>
            <person name="On S.L.W."/>
            <person name="StLeger J."/>
            <person name="Foster G."/>
            <person name="Parker C.T."/>
        </authorList>
    </citation>
    <scope>NUCLEOTIDE SEQUENCE [LARGE SCALE GENOMIC DNA]</scope>
    <source>
        <strain evidence="1 2">ATCC 33238</strain>
    </source>
</reference>
<dbReference type="KEGG" id="crx:CRECT_1825"/>